<proteinExistence type="predicted"/>
<dbReference type="AlphaFoldDB" id="A0A6J6DJW0"/>
<dbReference type="PANTHER" id="PTHR43857:SF1">
    <property type="entry name" value="YJGH FAMILY PROTEIN"/>
    <property type="match status" value="1"/>
</dbReference>
<dbReference type="InterPro" id="IPR035959">
    <property type="entry name" value="RutC-like_sf"/>
</dbReference>
<accession>A0A6J6DJW0</accession>
<dbReference type="InterPro" id="IPR006175">
    <property type="entry name" value="YjgF/YER057c/UK114"/>
</dbReference>
<gene>
    <name evidence="1" type="ORF">UFOPK1591_00892</name>
</gene>
<reference evidence="1" key="1">
    <citation type="submission" date="2020-05" db="EMBL/GenBank/DDBJ databases">
        <authorList>
            <person name="Chiriac C."/>
            <person name="Salcher M."/>
            <person name="Ghai R."/>
            <person name="Kavagutti S V."/>
        </authorList>
    </citation>
    <scope>NUCLEOTIDE SEQUENCE</scope>
</reference>
<dbReference type="Pfam" id="PF01042">
    <property type="entry name" value="Ribonuc_L-PSP"/>
    <property type="match status" value="1"/>
</dbReference>
<name>A0A6J6DJW0_9ZZZZ</name>
<dbReference type="EMBL" id="CAEZTD010000063">
    <property type="protein sequence ID" value="CAB4563606.1"/>
    <property type="molecule type" value="Genomic_DNA"/>
</dbReference>
<evidence type="ECO:0000313" key="1">
    <source>
        <dbReference type="EMBL" id="CAB4563606.1"/>
    </source>
</evidence>
<dbReference type="Gene3D" id="3.30.1330.40">
    <property type="entry name" value="RutC-like"/>
    <property type="match status" value="1"/>
</dbReference>
<organism evidence="1">
    <name type="scientific">freshwater metagenome</name>
    <dbReference type="NCBI Taxonomy" id="449393"/>
    <lineage>
        <taxon>unclassified sequences</taxon>
        <taxon>metagenomes</taxon>
        <taxon>ecological metagenomes</taxon>
    </lineage>
</organism>
<dbReference type="PANTHER" id="PTHR43857">
    <property type="entry name" value="BLR7761 PROTEIN"/>
    <property type="match status" value="1"/>
</dbReference>
<protein>
    <submittedName>
        <fullName evidence="1">Unannotated protein</fullName>
    </submittedName>
</protein>
<dbReference type="CDD" id="cd06154">
    <property type="entry name" value="YjgF_YER057c_UK114_like_6"/>
    <property type="match status" value="1"/>
</dbReference>
<sequence length="134" mass="13909">MATYPRTLISSGSVYEPTVGYSRAVKAGDFVFVAGTTAGAPDGAIGGSDPAEQTREIFRRVAVALEQAGSSFADVVRTRIYLRHMSDFDAVGAVHGEIFGDIRPAATAVEVSGLAADDMLVEIDVDAIIGSAAK</sequence>
<dbReference type="SUPFAM" id="SSF55298">
    <property type="entry name" value="YjgF-like"/>
    <property type="match status" value="1"/>
</dbReference>